<reference evidence="2" key="1">
    <citation type="submission" date="2016-10" db="EMBL/GenBank/DDBJ databases">
        <authorList>
            <person name="Varghese N."/>
            <person name="Submissions S."/>
        </authorList>
    </citation>
    <scope>NUCLEOTIDE SEQUENCE [LARGE SCALE GENOMIC DNA]</scope>
    <source>
        <strain evidence="2">CGMCC 1.7739</strain>
    </source>
</reference>
<dbReference type="EMBL" id="FOOQ01000010">
    <property type="protein sequence ID" value="SFH05058.1"/>
    <property type="molecule type" value="Genomic_DNA"/>
</dbReference>
<evidence type="ECO:0000313" key="2">
    <source>
        <dbReference type="Proteomes" id="UP000198876"/>
    </source>
</evidence>
<gene>
    <name evidence="1" type="ORF">SAMN04488063_0008</name>
</gene>
<dbReference type="STRING" id="553467.SAMN04488063_0008"/>
<name>A0A1I2WUN5_9EURY</name>
<dbReference type="AlphaFoldDB" id="A0A1I2WUN5"/>
<evidence type="ECO:0000313" key="1">
    <source>
        <dbReference type="EMBL" id="SFH05058.1"/>
    </source>
</evidence>
<organism evidence="1 2">
    <name type="scientific">Halopelagius inordinatus</name>
    <dbReference type="NCBI Taxonomy" id="553467"/>
    <lineage>
        <taxon>Archaea</taxon>
        <taxon>Methanobacteriati</taxon>
        <taxon>Methanobacteriota</taxon>
        <taxon>Stenosarchaea group</taxon>
        <taxon>Halobacteria</taxon>
        <taxon>Halobacteriales</taxon>
        <taxon>Haloferacaceae</taxon>
    </lineage>
</organism>
<accession>A0A1I2WUN5</accession>
<keyword evidence="2" id="KW-1185">Reference proteome</keyword>
<dbReference type="RefSeq" id="WP_092894030.1">
    <property type="nucleotide sequence ID" value="NZ_FOOQ01000010.1"/>
</dbReference>
<proteinExistence type="predicted"/>
<protein>
    <submittedName>
        <fullName evidence="1">Uncharacterized protein</fullName>
    </submittedName>
</protein>
<dbReference type="Proteomes" id="UP000198876">
    <property type="component" value="Unassembled WGS sequence"/>
</dbReference>
<sequence length="299" mass="32418">MAAHAPSTESPDPDDSSDDVVILDAAGAETLTFDLSLPTDDAFEVALSGRDDVDQFRVEVTHDGTPLHAATVGESFFGEGPRRQRFVTTGARLIGGIAAVEESEAAVALTAALGNVHSRIVEGRLHVLGEHAREHVSHTRDVTYTPNGRGRWTVTFDDTRFNPSTFSYDRTQVSFPAAEWADTTTTPGLSNTVTGRTFEDEERGLARWQAARGVWMNMADVGEAPPSRIPITGADLRESGTLPQIDIAVDEFEDAVAEHDTLSDVRRAVSVRRGKTRILRHAVRALGLSDELDDVDADE</sequence>